<proteinExistence type="predicted"/>
<gene>
    <name evidence="3" type="ORF">FKG95_14670</name>
</gene>
<dbReference type="InterPro" id="IPR035931">
    <property type="entry name" value="YlxR-like_sf"/>
</dbReference>
<protein>
    <submittedName>
        <fullName evidence="3">RNA-binding protein</fullName>
    </submittedName>
</protein>
<feature type="compositionally biased region" description="Basic and acidic residues" evidence="1">
    <location>
        <begin position="13"/>
        <end position="25"/>
    </location>
</feature>
<comment type="caution">
    <text evidence="3">The sequence shown here is derived from an EMBL/GenBank/DDBJ whole genome shotgun (WGS) entry which is preliminary data.</text>
</comment>
<dbReference type="EMBL" id="VHSH01000004">
    <property type="protein sequence ID" value="TQV79991.1"/>
    <property type="molecule type" value="Genomic_DNA"/>
</dbReference>
<dbReference type="AlphaFoldDB" id="A0A545TS72"/>
<dbReference type="Pfam" id="PF04296">
    <property type="entry name" value="YlxR"/>
    <property type="match status" value="1"/>
</dbReference>
<dbReference type="Proteomes" id="UP000315252">
    <property type="component" value="Unassembled WGS sequence"/>
</dbReference>
<evidence type="ECO:0000313" key="3">
    <source>
        <dbReference type="EMBL" id="TQV79991.1"/>
    </source>
</evidence>
<dbReference type="CDD" id="cd00279">
    <property type="entry name" value="YlxR"/>
    <property type="match status" value="1"/>
</dbReference>
<dbReference type="Gene3D" id="3.30.1230.10">
    <property type="entry name" value="YlxR-like"/>
    <property type="match status" value="1"/>
</dbReference>
<dbReference type="Gene3D" id="3.30.1330.30">
    <property type="match status" value="1"/>
</dbReference>
<name>A0A545TS72_9PROT</name>
<evidence type="ECO:0000256" key="1">
    <source>
        <dbReference type="SAM" id="MobiDB-lite"/>
    </source>
</evidence>
<organism evidence="3 4">
    <name type="scientific">Denitrobaculum tricleocarpae</name>
    <dbReference type="NCBI Taxonomy" id="2591009"/>
    <lineage>
        <taxon>Bacteria</taxon>
        <taxon>Pseudomonadati</taxon>
        <taxon>Pseudomonadota</taxon>
        <taxon>Alphaproteobacteria</taxon>
        <taxon>Rhodospirillales</taxon>
        <taxon>Rhodospirillaceae</taxon>
        <taxon>Denitrobaculum</taxon>
    </lineage>
</organism>
<accession>A0A545TS72</accession>
<sequence>MTEAESAQSADPGLRKPEAADSRRSAKETLRRCIVSGERHPPAELLRFVVGPDGTLVPDLACKLPGRGLWLSPRRDMIDKARTRNLFARAAKSAVHVPEDLGVLVERLLGVRCLELISLAKRAGQLVAGHDKVKSWLAAGKAGLLIQAADAAEDGRGKLRALGRAVTPGLPVLELFDAEQLGRTLGRPASVHIAVAPGGFADRIAAEAAKLAGVRHGELEAPGGTVPNGRRPGK</sequence>
<dbReference type="PANTHER" id="PTHR34215:SF1">
    <property type="entry name" value="YLXR DOMAIN-CONTAINING PROTEIN"/>
    <property type="match status" value="1"/>
</dbReference>
<dbReference type="NCBIfam" id="NF006622">
    <property type="entry name" value="PRK09190.1"/>
    <property type="match status" value="1"/>
</dbReference>
<evidence type="ECO:0000259" key="2">
    <source>
        <dbReference type="Pfam" id="PF04296"/>
    </source>
</evidence>
<feature type="region of interest" description="Disordered" evidence="1">
    <location>
        <begin position="1"/>
        <end position="25"/>
    </location>
</feature>
<dbReference type="PANTHER" id="PTHR34215">
    <property type="entry name" value="BLL0784 PROTEIN"/>
    <property type="match status" value="1"/>
</dbReference>
<evidence type="ECO:0000313" key="4">
    <source>
        <dbReference type="Proteomes" id="UP000315252"/>
    </source>
</evidence>
<dbReference type="InterPro" id="IPR029064">
    <property type="entry name" value="Ribosomal_eL30-like_sf"/>
</dbReference>
<dbReference type="SUPFAM" id="SSF55315">
    <property type="entry name" value="L30e-like"/>
    <property type="match status" value="1"/>
</dbReference>
<reference evidence="3 4" key="1">
    <citation type="submission" date="2019-06" db="EMBL/GenBank/DDBJ databases">
        <title>Whole genome sequence for Rhodospirillaceae sp. R148.</title>
        <authorList>
            <person name="Wang G."/>
        </authorList>
    </citation>
    <scope>NUCLEOTIDE SEQUENCE [LARGE SCALE GENOMIC DNA]</scope>
    <source>
        <strain evidence="3 4">R148</strain>
    </source>
</reference>
<dbReference type="SUPFAM" id="SSF64376">
    <property type="entry name" value="YlxR-like"/>
    <property type="match status" value="1"/>
</dbReference>
<dbReference type="OrthoDB" id="9799836at2"/>
<feature type="domain" description="YlxR" evidence="2">
    <location>
        <begin position="31"/>
        <end position="99"/>
    </location>
</feature>
<dbReference type="InterPro" id="IPR037465">
    <property type="entry name" value="YlxR"/>
</dbReference>
<dbReference type="InterPro" id="IPR007393">
    <property type="entry name" value="YlxR_dom"/>
</dbReference>
<keyword evidence="4" id="KW-1185">Reference proteome</keyword>